<sequence>MARFEKTVTYPTTVMVAKEVIDQPNVNLESLKTHVEPRNSFPLLEIRICSVLPPLSAGCSCFVGTRELPCSLLPAFFPPVAPVSTAGELWKSRELASVWPIFGKCSYDSRQGTVHGPILILRCFDYVPDRPVSLVHELSARFYASEVTCFVSDMVMLFCCLLVGVINASTCRHVTDRTGSETEDGETTGSDELES</sequence>
<gene>
    <name evidence="2" type="ORF">SLEP1_g39483</name>
</gene>
<keyword evidence="3" id="KW-1185">Reference proteome</keyword>
<proteinExistence type="predicted"/>
<evidence type="ECO:0000313" key="2">
    <source>
        <dbReference type="EMBL" id="GKV30697.1"/>
    </source>
</evidence>
<reference evidence="2 3" key="1">
    <citation type="journal article" date="2021" name="Commun. Biol.">
        <title>The genome of Shorea leprosula (Dipterocarpaceae) highlights the ecological relevance of drought in aseasonal tropical rainforests.</title>
        <authorList>
            <person name="Ng K.K.S."/>
            <person name="Kobayashi M.J."/>
            <person name="Fawcett J.A."/>
            <person name="Hatakeyama M."/>
            <person name="Paape T."/>
            <person name="Ng C.H."/>
            <person name="Ang C.C."/>
            <person name="Tnah L.H."/>
            <person name="Lee C.T."/>
            <person name="Nishiyama T."/>
            <person name="Sese J."/>
            <person name="O'Brien M.J."/>
            <person name="Copetti D."/>
            <person name="Mohd Noor M.I."/>
            <person name="Ong R.C."/>
            <person name="Putra M."/>
            <person name="Sireger I.Z."/>
            <person name="Indrioko S."/>
            <person name="Kosugi Y."/>
            <person name="Izuno A."/>
            <person name="Isagi Y."/>
            <person name="Lee S.L."/>
            <person name="Shimizu K.K."/>
        </authorList>
    </citation>
    <scope>NUCLEOTIDE SEQUENCE [LARGE SCALE GENOMIC DNA]</scope>
    <source>
        <strain evidence="2">214</strain>
    </source>
</reference>
<name>A0AAV5L0U7_9ROSI</name>
<accession>A0AAV5L0U7</accession>
<organism evidence="2 3">
    <name type="scientific">Rubroshorea leprosula</name>
    <dbReference type="NCBI Taxonomy" id="152421"/>
    <lineage>
        <taxon>Eukaryota</taxon>
        <taxon>Viridiplantae</taxon>
        <taxon>Streptophyta</taxon>
        <taxon>Embryophyta</taxon>
        <taxon>Tracheophyta</taxon>
        <taxon>Spermatophyta</taxon>
        <taxon>Magnoliopsida</taxon>
        <taxon>eudicotyledons</taxon>
        <taxon>Gunneridae</taxon>
        <taxon>Pentapetalae</taxon>
        <taxon>rosids</taxon>
        <taxon>malvids</taxon>
        <taxon>Malvales</taxon>
        <taxon>Dipterocarpaceae</taxon>
        <taxon>Rubroshorea</taxon>
    </lineage>
</organism>
<evidence type="ECO:0000256" key="1">
    <source>
        <dbReference type="SAM" id="MobiDB-lite"/>
    </source>
</evidence>
<dbReference type="Proteomes" id="UP001054252">
    <property type="component" value="Unassembled WGS sequence"/>
</dbReference>
<comment type="caution">
    <text evidence="2">The sequence shown here is derived from an EMBL/GenBank/DDBJ whole genome shotgun (WGS) entry which is preliminary data.</text>
</comment>
<evidence type="ECO:0000313" key="3">
    <source>
        <dbReference type="Proteomes" id="UP001054252"/>
    </source>
</evidence>
<feature type="region of interest" description="Disordered" evidence="1">
    <location>
        <begin position="176"/>
        <end position="195"/>
    </location>
</feature>
<protein>
    <submittedName>
        <fullName evidence="2">Uncharacterized protein</fullName>
    </submittedName>
</protein>
<dbReference type="EMBL" id="BPVZ01000088">
    <property type="protein sequence ID" value="GKV30697.1"/>
    <property type="molecule type" value="Genomic_DNA"/>
</dbReference>
<feature type="compositionally biased region" description="Acidic residues" evidence="1">
    <location>
        <begin position="181"/>
        <end position="195"/>
    </location>
</feature>
<dbReference type="AlphaFoldDB" id="A0AAV5L0U7"/>